<keyword evidence="2" id="KW-1185">Reference proteome</keyword>
<gene>
    <name evidence="1" type="ORF">NC653_026614</name>
</gene>
<accession>A0AAD6ME76</accession>
<protein>
    <submittedName>
        <fullName evidence="1">Uncharacterized protein</fullName>
    </submittedName>
</protein>
<dbReference type="Proteomes" id="UP001164929">
    <property type="component" value="Chromosome 10"/>
</dbReference>
<proteinExistence type="predicted"/>
<dbReference type="AlphaFoldDB" id="A0AAD6ME76"/>
<dbReference type="EMBL" id="JAQIZT010000010">
    <property type="protein sequence ID" value="KAJ6983848.1"/>
    <property type="molecule type" value="Genomic_DNA"/>
</dbReference>
<organism evidence="1 2">
    <name type="scientific">Populus alba x Populus x berolinensis</name>
    <dbReference type="NCBI Taxonomy" id="444605"/>
    <lineage>
        <taxon>Eukaryota</taxon>
        <taxon>Viridiplantae</taxon>
        <taxon>Streptophyta</taxon>
        <taxon>Embryophyta</taxon>
        <taxon>Tracheophyta</taxon>
        <taxon>Spermatophyta</taxon>
        <taxon>Magnoliopsida</taxon>
        <taxon>eudicotyledons</taxon>
        <taxon>Gunneridae</taxon>
        <taxon>Pentapetalae</taxon>
        <taxon>rosids</taxon>
        <taxon>fabids</taxon>
        <taxon>Malpighiales</taxon>
        <taxon>Salicaceae</taxon>
        <taxon>Saliceae</taxon>
        <taxon>Populus</taxon>
    </lineage>
</organism>
<sequence length="137" mass="15666">MASLHKQKQQPQGRVVPPCIPFLARHLFVLLCDYFSQFSRFRFGGLFCCRVSITGMVVFSKRWIDHRRSIRQGFRCQSAANRVGLRPPRLAVDLAYMMREREFTSGVLEAFGNLCCNGCNEVGVMTMKFSMESVVFG</sequence>
<comment type="caution">
    <text evidence="1">The sequence shown here is derived from an EMBL/GenBank/DDBJ whole genome shotgun (WGS) entry which is preliminary data.</text>
</comment>
<evidence type="ECO:0000313" key="1">
    <source>
        <dbReference type="EMBL" id="KAJ6983848.1"/>
    </source>
</evidence>
<evidence type="ECO:0000313" key="2">
    <source>
        <dbReference type="Proteomes" id="UP001164929"/>
    </source>
</evidence>
<reference evidence="1" key="1">
    <citation type="journal article" date="2023" name="Mol. Ecol. Resour.">
        <title>Chromosome-level genome assembly of a triploid poplar Populus alba 'Berolinensis'.</title>
        <authorList>
            <person name="Chen S."/>
            <person name="Yu Y."/>
            <person name="Wang X."/>
            <person name="Wang S."/>
            <person name="Zhang T."/>
            <person name="Zhou Y."/>
            <person name="He R."/>
            <person name="Meng N."/>
            <person name="Wang Y."/>
            <person name="Liu W."/>
            <person name="Liu Z."/>
            <person name="Liu J."/>
            <person name="Guo Q."/>
            <person name="Huang H."/>
            <person name="Sederoff R.R."/>
            <person name="Wang G."/>
            <person name="Qu G."/>
            <person name="Chen S."/>
        </authorList>
    </citation>
    <scope>NUCLEOTIDE SEQUENCE</scope>
    <source>
        <strain evidence="1">SC-2020</strain>
    </source>
</reference>
<name>A0AAD6ME76_9ROSI</name>